<dbReference type="InterPro" id="IPR011761">
    <property type="entry name" value="ATP-grasp"/>
</dbReference>
<evidence type="ECO:0000313" key="3">
    <source>
        <dbReference type="EMBL" id="MFC4361765.1"/>
    </source>
</evidence>
<keyword evidence="4" id="KW-1185">Reference proteome</keyword>
<dbReference type="Proteomes" id="UP001595840">
    <property type="component" value="Unassembled WGS sequence"/>
</dbReference>
<comment type="caution">
    <text evidence="3">The sequence shown here is derived from an EMBL/GenBank/DDBJ whole genome shotgun (WGS) entry which is preliminary data.</text>
</comment>
<dbReference type="Gene3D" id="3.30.470.20">
    <property type="entry name" value="ATP-grasp fold, B domain"/>
    <property type="match status" value="1"/>
</dbReference>
<evidence type="ECO:0000256" key="1">
    <source>
        <dbReference type="PROSITE-ProRule" id="PRU00409"/>
    </source>
</evidence>
<dbReference type="RefSeq" id="WP_290263721.1">
    <property type="nucleotide sequence ID" value="NZ_JAUFQG010000006.1"/>
</dbReference>
<gene>
    <name evidence="3" type="ORF">ACFOX3_05580</name>
</gene>
<accession>A0ABV8V3C8</accession>
<reference evidence="4" key="1">
    <citation type="journal article" date="2019" name="Int. J. Syst. Evol. Microbiol.">
        <title>The Global Catalogue of Microorganisms (GCM) 10K type strain sequencing project: providing services to taxonomists for standard genome sequencing and annotation.</title>
        <authorList>
            <consortium name="The Broad Institute Genomics Platform"/>
            <consortium name="The Broad Institute Genome Sequencing Center for Infectious Disease"/>
            <person name="Wu L."/>
            <person name="Ma J."/>
        </authorList>
    </citation>
    <scope>NUCLEOTIDE SEQUENCE [LARGE SCALE GENOMIC DNA]</scope>
    <source>
        <strain evidence="4">CECT 8570</strain>
    </source>
</reference>
<keyword evidence="1" id="KW-0547">Nucleotide-binding</keyword>
<dbReference type="EMBL" id="JBHSCX010000004">
    <property type="protein sequence ID" value="MFC4361765.1"/>
    <property type="molecule type" value="Genomic_DNA"/>
</dbReference>
<proteinExistence type="predicted"/>
<evidence type="ECO:0000259" key="2">
    <source>
        <dbReference type="PROSITE" id="PS50975"/>
    </source>
</evidence>
<name>A0ABV8V3C8_9GAMM</name>
<organism evidence="3 4">
    <name type="scientific">Simiduia curdlanivorans</name>
    <dbReference type="NCBI Taxonomy" id="1492769"/>
    <lineage>
        <taxon>Bacteria</taxon>
        <taxon>Pseudomonadati</taxon>
        <taxon>Pseudomonadota</taxon>
        <taxon>Gammaproteobacteria</taxon>
        <taxon>Cellvibrionales</taxon>
        <taxon>Cellvibrionaceae</taxon>
        <taxon>Simiduia</taxon>
    </lineage>
</organism>
<keyword evidence="1" id="KW-0067">ATP-binding</keyword>
<dbReference type="SUPFAM" id="SSF56059">
    <property type="entry name" value="Glutathione synthetase ATP-binding domain-like"/>
    <property type="match status" value="1"/>
</dbReference>
<protein>
    <recommendedName>
        <fullName evidence="2">ATP-grasp domain-containing protein</fullName>
    </recommendedName>
</protein>
<evidence type="ECO:0000313" key="4">
    <source>
        <dbReference type="Proteomes" id="UP001595840"/>
    </source>
</evidence>
<feature type="domain" description="ATP-grasp" evidence="2">
    <location>
        <begin position="120"/>
        <end position="313"/>
    </location>
</feature>
<dbReference type="PROSITE" id="PS50975">
    <property type="entry name" value="ATP_GRASP"/>
    <property type="match status" value="1"/>
</dbReference>
<sequence length="395" mass="45799">MYRENFNNTAAVVLGGYVNGYSIIKELYNVGSVNIVLIDDGNSLARYSNKVKIKIKVDNASTLLSELIKLNELFDYIIIYPTDDLQLESLLSIYDEIRDFCYLPFNPVTLKNTTDKFFQYNVCEKIGVPYPKTLNVRCNSDLDKIELLDFPLLVKPSTRKDLTLDVFRTLYLDNLDQFIKNRKKLASFLSKDVEFIVSEFIPGDDTNIFAYTCFRSQDGKILNEWTGKKLTQYPDNYGIFSSASNEAPDVVAEQGRALVHALDAFGIVEPEFKFDFRDGKYKLMETNLRSMMWHRLGSVSGVKLQEAQYKYALGLKVDKHQQNKVDKIHLVLMLHEFPNLIARKGYWKHFKYNVFGAEKREWAIFDSSDLKPFLYSNILLIKMMIAAWLRRFGLR</sequence>